<keyword evidence="2" id="KW-1185">Reference proteome</keyword>
<dbReference type="OrthoDB" id="5405126at2759"/>
<gene>
    <name evidence="1" type="ORF">BU16DRAFT_515495</name>
</gene>
<name>A0A6A6QJF0_9PEZI</name>
<dbReference type="EMBL" id="MU004194">
    <property type="protein sequence ID" value="KAF2492495.1"/>
    <property type="molecule type" value="Genomic_DNA"/>
</dbReference>
<accession>A0A6A6QJF0</accession>
<evidence type="ECO:0000313" key="2">
    <source>
        <dbReference type="Proteomes" id="UP000799750"/>
    </source>
</evidence>
<evidence type="ECO:0000313" key="1">
    <source>
        <dbReference type="EMBL" id="KAF2492495.1"/>
    </source>
</evidence>
<protein>
    <submittedName>
        <fullName evidence="1">Uncharacterized protein</fullName>
    </submittedName>
</protein>
<reference evidence="1" key="1">
    <citation type="journal article" date="2020" name="Stud. Mycol.">
        <title>101 Dothideomycetes genomes: a test case for predicting lifestyles and emergence of pathogens.</title>
        <authorList>
            <person name="Haridas S."/>
            <person name="Albert R."/>
            <person name="Binder M."/>
            <person name="Bloem J."/>
            <person name="Labutti K."/>
            <person name="Salamov A."/>
            <person name="Andreopoulos B."/>
            <person name="Baker S."/>
            <person name="Barry K."/>
            <person name="Bills G."/>
            <person name="Bluhm B."/>
            <person name="Cannon C."/>
            <person name="Castanera R."/>
            <person name="Culley D."/>
            <person name="Daum C."/>
            <person name="Ezra D."/>
            <person name="Gonzalez J."/>
            <person name="Henrissat B."/>
            <person name="Kuo A."/>
            <person name="Liang C."/>
            <person name="Lipzen A."/>
            <person name="Lutzoni F."/>
            <person name="Magnuson J."/>
            <person name="Mondo S."/>
            <person name="Nolan M."/>
            <person name="Ohm R."/>
            <person name="Pangilinan J."/>
            <person name="Park H.-J."/>
            <person name="Ramirez L."/>
            <person name="Alfaro M."/>
            <person name="Sun H."/>
            <person name="Tritt A."/>
            <person name="Yoshinaga Y."/>
            <person name="Zwiers L.-H."/>
            <person name="Turgeon B."/>
            <person name="Goodwin S."/>
            <person name="Spatafora J."/>
            <person name="Crous P."/>
            <person name="Grigoriev I."/>
        </authorList>
    </citation>
    <scope>NUCLEOTIDE SEQUENCE</scope>
    <source>
        <strain evidence="1">CBS 269.34</strain>
    </source>
</reference>
<dbReference type="Proteomes" id="UP000799750">
    <property type="component" value="Unassembled WGS sequence"/>
</dbReference>
<sequence>MNTSRRCCQSVIRSSTTTTGRANATRRAFSRVAPQQKDALPEYYESSSPELDAVLTKINSKILFPQHLNHEQRLLVYKKKNIPRLTNEPLFAQIGSVDQQLEPLDVRKDVPNQWEMIKEAVELSKEQDDWENLVKMLEGFHRAGIDVRTSRMLKIIRRANEAGMQHIVLSALQQAEHTGVSLRRPAILESVLAGIHEKASSSGFDAATTKKALSLAEQVTELLEQPAHKAKGRIEFGDPRASPLVIAVPLELAAARVALHLDGKDEDGKVAKYANRLMASFKQEGFSPKVRPGLLARELPNDEEYSKLPKNKASRRERRYVISHKIVQWIPVWYALQKSSAILGQDMPDLEMAKTLIGMIEERLKGSAEVVRKYSTAPEPEKIPALVRLKEVGL</sequence>
<dbReference type="AlphaFoldDB" id="A0A6A6QJF0"/>
<proteinExistence type="predicted"/>
<organism evidence="1 2">
    <name type="scientific">Lophium mytilinum</name>
    <dbReference type="NCBI Taxonomy" id="390894"/>
    <lineage>
        <taxon>Eukaryota</taxon>
        <taxon>Fungi</taxon>
        <taxon>Dikarya</taxon>
        <taxon>Ascomycota</taxon>
        <taxon>Pezizomycotina</taxon>
        <taxon>Dothideomycetes</taxon>
        <taxon>Pleosporomycetidae</taxon>
        <taxon>Mytilinidiales</taxon>
        <taxon>Mytilinidiaceae</taxon>
        <taxon>Lophium</taxon>
    </lineage>
</organism>